<comment type="caution">
    <text evidence="2">The sequence shown here is derived from an EMBL/GenBank/DDBJ whole genome shotgun (WGS) entry which is preliminary data.</text>
</comment>
<accession>A0A644XCK4</accession>
<dbReference type="Pfam" id="PF04542">
    <property type="entry name" value="Sigma70_r2"/>
    <property type="match status" value="1"/>
</dbReference>
<name>A0A644XCK4_9ZZZZ</name>
<dbReference type="InterPro" id="IPR007627">
    <property type="entry name" value="RNA_pol_sigma70_r2"/>
</dbReference>
<organism evidence="2">
    <name type="scientific">bioreactor metagenome</name>
    <dbReference type="NCBI Taxonomy" id="1076179"/>
    <lineage>
        <taxon>unclassified sequences</taxon>
        <taxon>metagenomes</taxon>
        <taxon>ecological metagenomes</taxon>
    </lineage>
</organism>
<reference evidence="2" key="1">
    <citation type="submission" date="2019-08" db="EMBL/GenBank/DDBJ databases">
        <authorList>
            <person name="Kucharzyk K."/>
            <person name="Murdoch R.W."/>
            <person name="Higgins S."/>
            <person name="Loffler F."/>
        </authorList>
    </citation>
    <scope>NUCLEOTIDE SEQUENCE</scope>
</reference>
<proteinExistence type="predicted"/>
<feature type="domain" description="RNA polymerase sigma-70 region 2" evidence="1">
    <location>
        <begin position="10"/>
        <end position="48"/>
    </location>
</feature>
<sequence length="57" mass="6731">MPSMNEIYCEHSKTIYRYLLSLTHDADASEELTQETFYQAVRTIDRYDGSCWNLSSF</sequence>
<dbReference type="AlphaFoldDB" id="A0A644XCK4"/>
<gene>
    <name evidence="2" type="ORF">SDC9_59838</name>
</gene>
<dbReference type="EMBL" id="VSSQ01002125">
    <property type="protein sequence ID" value="MPM13481.1"/>
    <property type="molecule type" value="Genomic_DNA"/>
</dbReference>
<dbReference type="Gene3D" id="1.10.1740.10">
    <property type="match status" value="1"/>
</dbReference>
<dbReference type="GO" id="GO:0006352">
    <property type="term" value="P:DNA-templated transcription initiation"/>
    <property type="evidence" value="ECO:0007669"/>
    <property type="project" value="InterPro"/>
</dbReference>
<dbReference type="GO" id="GO:0003700">
    <property type="term" value="F:DNA-binding transcription factor activity"/>
    <property type="evidence" value="ECO:0007669"/>
    <property type="project" value="InterPro"/>
</dbReference>
<dbReference type="InterPro" id="IPR013325">
    <property type="entry name" value="RNA_pol_sigma_r2"/>
</dbReference>
<evidence type="ECO:0000313" key="2">
    <source>
        <dbReference type="EMBL" id="MPM13481.1"/>
    </source>
</evidence>
<evidence type="ECO:0000259" key="1">
    <source>
        <dbReference type="Pfam" id="PF04542"/>
    </source>
</evidence>
<protein>
    <recommendedName>
        <fullName evidence="1">RNA polymerase sigma-70 region 2 domain-containing protein</fullName>
    </recommendedName>
</protein>
<dbReference type="SUPFAM" id="SSF88946">
    <property type="entry name" value="Sigma2 domain of RNA polymerase sigma factors"/>
    <property type="match status" value="1"/>
</dbReference>